<protein>
    <recommendedName>
        <fullName evidence="8">Condensin complex subunit 1 C-terminal domain-containing protein</fullName>
    </recommendedName>
</protein>
<dbReference type="OMA" id="LCHEATA"/>
<feature type="region of interest" description="Disordered" evidence="7">
    <location>
        <begin position="126"/>
        <end position="148"/>
    </location>
</feature>
<keyword evidence="5" id="KW-0539">Nucleus</keyword>
<dbReference type="Proteomes" id="UP000751190">
    <property type="component" value="Unassembled WGS sequence"/>
</dbReference>
<proteinExistence type="predicted"/>
<feature type="compositionally biased region" description="Basic residues" evidence="7">
    <location>
        <begin position="1257"/>
        <end position="1276"/>
    </location>
</feature>
<dbReference type="Pfam" id="PF12717">
    <property type="entry name" value="Cnd1"/>
    <property type="match status" value="1"/>
</dbReference>
<keyword evidence="4" id="KW-0226">DNA condensation</keyword>
<name>A0A8J5XRQ7_DIALT</name>
<dbReference type="Gene3D" id="1.25.10.10">
    <property type="entry name" value="Leucine-rich Repeat Variant"/>
    <property type="match status" value="2"/>
</dbReference>
<evidence type="ECO:0000256" key="7">
    <source>
        <dbReference type="SAM" id="MobiDB-lite"/>
    </source>
</evidence>
<dbReference type="InterPro" id="IPR011989">
    <property type="entry name" value="ARM-like"/>
</dbReference>
<feature type="domain" description="Condensin complex subunit 1 C-terminal" evidence="8">
    <location>
        <begin position="915"/>
        <end position="1023"/>
    </location>
</feature>
<dbReference type="OrthoDB" id="10263978at2759"/>
<sequence>MELLQERLAEAGLSSASKEAVDTRLGGGGEEADEIGLLAARLSLDWVHELCDTLVECGGPACVADVCATEGISERELLALVLALQQRGGAIALAAFRLHVASASHARLHALVLVGFVRACRALNGGSAKGDRRAHRRTDANADADEPSAPAPVALVATLRALRDALRSADPLPADPALSVAEGVCELLRSGALGDDRACADDAFDVLGCLLPEHAQAVFRALVPMIALTLDGASSTAVSRRASALQNGAVRFACDALAAAGGDDDSHGSGAVLDAALALVQHAITSTPDKADFRSAVSTAAGAIAACMPDAYAARYVDFGARLGRVAKQQHRLMACELALDVLGSSALSHVDRAALADVLLAGARDKSTSVRARAVAAVGALVERSGDDRADADGTCARALELLEACAAERPDARVDDLMVAAVAAAGASSLALSPESGAHDVRRAERAAAAGATSAWPALRRALVRRCRDAKPVVRRAAVSALGALALAADADGAVDGDGEAVESLSARCRDTSLAVRKSAAAALGTLASRAAERCAPVAAAAECVGSAWLAAVAPLVADGEASVREQSCGALCAGLLAPLAAKGAPERAALAWRVLASCDRNTAEHLRCACAALARAPNALPRGLCAALQGAVHARAAPDGEPLTPAARAAAWAMLEELAASKPHAKDMRAAELVAEWTGRHTGAPRAAPRSTDDVDALGSLHVVVQLSRAKLLPRAACEALVPGLRAVLVAERPSPQLARAVAHAYAAASAAVGVAPAAAWAEVVARCERALCAGARAHARCDGSASDAAGGGSADAGCTPLSGRGTDETLFLAFLAGEVGLLCPPHTATGEDVLPDRLVRALEAEAVPPRADASARARAGSPAALVDSERVALQAQAIVALGKLAASRAALGKRLVPMLVSELHESSCAAVRNNCLFVLADLLTHLTALVDRHVPLLALTMADEEPLVRYHSVVLVTRLLLSDFVRWKPLMLRAFARALVDGEERVRTVTAHCLVEQLLPRAPHMAAQHVVELLAHLNGCSSHAAFARSAALTAAQEARLQLAGPANRERRGAICAALFRDAPDDARLAAFHKLCAEILAPAADGSLQLGAAGAAELIADALLLLGSRALRLTAPRAAGGADADDCTLEEIGGTVVGGGAAAPMRAAGAARAKLAAVASAKLCAEGVLPVAIELRRALEHARSPLLGLLMAFVRELVRGSRELLADLGERDAEFAAEIEFDLRAHQPARGAASADVEPADVADVADAHVDHCAHRRSRPAHAARAQPMRRRAALKEHNEAEQERAPAPAASAVGDAKRARKGLPARAHADVQTPRRAAAA</sequence>
<keyword evidence="3" id="KW-0498">Mitosis</keyword>
<evidence type="ECO:0000256" key="1">
    <source>
        <dbReference type="ARBA" id="ARBA00004123"/>
    </source>
</evidence>
<evidence type="ECO:0000313" key="10">
    <source>
        <dbReference type="Proteomes" id="UP000751190"/>
    </source>
</evidence>
<accession>A0A8J5XRQ7</accession>
<dbReference type="SUPFAM" id="SSF48371">
    <property type="entry name" value="ARM repeat"/>
    <property type="match status" value="1"/>
</dbReference>
<dbReference type="EMBL" id="JAGTXO010000006">
    <property type="protein sequence ID" value="KAG8467232.1"/>
    <property type="molecule type" value="Genomic_DNA"/>
</dbReference>
<organism evidence="9 10">
    <name type="scientific">Diacronema lutheri</name>
    <name type="common">Unicellular marine alga</name>
    <name type="synonym">Monochrysis lutheri</name>
    <dbReference type="NCBI Taxonomy" id="2081491"/>
    <lineage>
        <taxon>Eukaryota</taxon>
        <taxon>Haptista</taxon>
        <taxon>Haptophyta</taxon>
        <taxon>Pavlovophyceae</taxon>
        <taxon>Pavlovales</taxon>
        <taxon>Pavlovaceae</taxon>
        <taxon>Diacronema</taxon>
    </lineage>
</organism>
<dbReference type="GO" id="GO:0010032">
    <property type="term" value="P:meiotic chromosome condensation"/>
    <property type="evidence" value="ECO:0007669"/>
    <property type="project" value="TreeGrafter"/>
</dbReference>
<keyword evidence="6" id="KW-0131">Cell cycle</keyword>
<evidence type="ECO:0000313" key="9">
    <source>
        <dbReference type="EMBL" id="KAG8467232.1"/>
    </source>
</evidence>
<dbReference type="InterPro" id="IPR016024">
    <property type="entry name" value="ARM-type_fold"/>
</dbReference>
<keyword evidence="10" id="KW-1185">Reference proteome</keyword>
<comment type="subcellular location">
    <subcellularLocation>
        <location evidence="1">Nucleus</location>
    </subcellularLocation>
</comment>
<feature type="compositionally biased region" description="Basic and acidic residues" evidence="7">
    <location>
        <begin position="1277"/>
        <end position="1288"/>
    </location>
</feature>
<feature type="region of interest" description="Disordered" evidence="7">
    <location>
        <begin position="1257"/>
        <end position="1324"/>
    </location>
</feature>
<keyword evidence="2" id="KW-0132">Cell division</keyword>
<evidence type="ECO:0000259" key="8">
    <source>
        <dbReference type="Pfam" id="PF12717"/>
    </source>
</evidence>
<gene>
    <name evidence="9" type="ORF">KFE25_000548</name>
</gene>
<dbReference type="GO" id="GO:0042393">
    <property type="term" value="F:histone binding"/>
    <property type="evidence" value="ECO:0007669"/>
    <property type="project" value="TreeGrafter"/>
</dbReference>
<comment type="caution">
    <text evidence="9">The sequence shown here is derived from an EMBL/GenBank/DDBJ whole genome shotgun (WGS) entry which is preliminary data.</text>
</comment>
<dbReference type="GO" id="GO:0051301">
    <property type="term" value="P:cell division"/>
    <property type="evidence" value="ECO:0007669"/>
    <property type="project" value="UniProtKB-KW"/>
</dbReference>
<evidence type="ECO:0000256" key="5">
    <source>
        <dbReference type="ARBA" id="ARBA00023242"/>
    </source>
</evidence>
<evidence type="ECO:0000256" key="4">
    <source>
        <dbReference type="ARBA" id="ARBA00023067"/>
    </source>
</evidence>
<dbReference type="GO" id="GO:0005634">
    <property type="term" value="C:nucleus"/>
    <property type="evidence" value="ECO:0007669"/>
    <property type="project" value="UniProtKB-SubCell"/>
</dbReference>
<dbReference type="PANTHER" id="PTHR14222">
    <property type="entry name" value="CONDENSIN"/>
    <property type="match status" value="1"/>
</dbReference>
<reference evidence="9" key="1">
    <citation type="submission" date="2021-05" db="EMBL/GenBank/DDBJ databases">
        <title>The genome of the haptophyte Pavlova lutheri (Diacronema luteri, Pavlovales) - a model for lipid biosynthesis in eukaryotic algae.</title>
        <authorList>
            <person name="Hulatt C.J."/>
            <person name="Posewitz M.C."/>
        </authorList>
    </citation>
    <scope>NUCLEOTIDE SEQUENCE</scope>
    <source>
        <strain evidence="9">NIVA-4/92</strain>
    </source>
</reference>
<evidence type="ECO:0000256" key="3">
    <source>
        <dbReference type="ARBA" id="ARBA00022776"/>
    </source>
</evidence>
<dbReference type="GO" id="GO:0000796">
    <property type="term" value="C:condensin complex"/>
    <property type="evidence" value="ECO:0007669"/>
    <property type="project" value="TreeGrafter"/>
</dbReference>
<dbReference type="GO" id="GO:0007076">
    <property type="term" value="P:mitotic chromosome condensation"/>
    <property type="evidence" value="ECO:0007669"/>
    <property type="project" value="InterPro"/>
</dbReference>
<evidence type="ECO:0000256" key="2">
    <source>
        <dbReference type="ARBA" id="ARBA00022618"/>
    </source>
</evidence>
<dbReference type="InterPro" id="IPR032682">
    <property type="entry name" value="Cnd1_C"/>
</dbReference>
<dbReference type="InterPro" id="IPR026971">
    <property type="entry name" value="CND1/NCAPD3"/>
</dbReference>
<evidence type="ECO:0000256" key="6">
    <source>
        <dbReference type="ARBA" id="ARBA00023306"/>
    </source>
</evidence>
<dbReference type="PANTHER" id="PTHR14222:SF1">
    <property type="entry name" value="CONDENSIN-2 COMPLEX SUBUNIT D3"/>
    <property type="match status" value="1"/>
</dbReference>
<dbReference type="GO" id="GO:0000779">
    <property type="term" value="C:condensed chromosome, centromeric region"/>
    <property type="evidence" value="ECO:0007669"/>
    <property type="project" value="TreeGrafter"/>
</dbReference>